<proteinExistence type="predicted"/>
<organism evidence="1 2">
    <name type="scientific">Limobrevibacterium gyesilva</name>
    <dbReference type="NCBI Taxonomy" id="2991712"/>
    <lineage>
        <taxon>Bacteria</taxon>
        <taxon>Pseudomonadati</taxon>
        <taxon>Pseudomonadota</taxon>
        <taxon>Alphaproteobacteria</taxon>
        <taxon>Acetobacterales</taxon>
        <taxon>Acetobacteraceae</taxon>
        <taxon>Limobrevibacterium</taxon>
    </lineage>
</organism>
<comment type="caution">
    <text evidence="1">The sequence shown here is derived from an EMBL/GenBank/DDBJ whole genome shotgun (WGS) entry which is preliminary data.</text>
</comment>
<dbReference type="EMBL" id="JAPDNT010000002">
    <property type="protein sequence ID" value="MCW3473930.1"/>
    <property type="molecule type" value="Genomic_DNA"/>
</dbReference>
<keyword evidence="2" id="KW-1185">Reference proteome</keyword>
<protein>
    <submittedName>
        <fullName evidence="1">Uncharacterized protein</fullName>
    </submittedName>
</protein>
<reference evidence="1" key="2">
    <citation type="submission" date="2022-10" db="EMBL/GenBank/DDBJ databases">
        <authorList>
            <person name="Trinh H.N."/>
        </authorList>
    </citation>
    <scope>NUCLEOTIDE SEQUENCE</scope>
    <source>
        <strain evidence="1">RN2-1</strain>
    </source>
</reference>
<reference evidence="1" key="1">
    <citation type="submission" date="2022-09" db="EMBL/GenBank/DDBJ databases">
        <title>Rhodovastum sp. nov. RN2-1 isolated from soil in Seongnam, South Korea.</title>
        <authorList>
            <person name="Le N.T."/>
        </authorList>
    </citation>
    <scope>NUCLEOTIDE SEQUENCE</scope>
    <source>
        <strain evidence="1">RN2-1</strain>
    </source>
</reference>
<dbReference type="AlphaFoldDB" id="A0AA42CGK2"/>
<accession>A0AA42CGK2</accession>
<dbReference type="Proteomes" id="UP001165679">
    <property type="component" value="Unassembled WGS sequence"/>
</dbReference>
<evidence type="ECO:0000313" key="1">
    <source>
        <dbReference type="EMBL" id="MCW3473930.1"/>
    </source>
</evidence>
<gene>
    <name evidence="1" type="ORF">OL599_05005</name>
</gene>
<dbReference type="RefSeq" id="WP_264712549.1">
    <property type="nucleotide sequence ID" value="NZ_JAPDNT010000002.1"/>
</dbReference>
<evidence type="ECO:0000313" key="2">
    <source>
        <dbReference type="Proteomes" id="UP001165679"/>
    </source>
</evidence>
<sequence length="62" mass="6600">MAEARALILRGRSRGLWVMLAERYGSGDCPECRGSGNIAIPGGVLPIRRAVATGANMERGEE</sequence>
<name>A0AA42CGK2_9PROT</name>